<sequence length="917" mass="99817">MVLCHGPVDRLQRIDVDDRTAWAGFNQGGRININNANLFGGESREGGVSGPVDIMMGETGQGKNDYLVSKLGAQVPSFRGVVSAVLRQCYLGMNPYLKPWSFRVQRILKRGGGQAQWYPTKASIGTVNRAALYFALDVSNSMAGERLANLKTAITSVLEAFLGVGPSSQMDIRVVAFGETSTSITRYNVGTSDVQAIIDWVNSRTVTGGTNYATGMGGAPTFFANTGDKPRYVFFMTDGEPFPTSSAADAVAIRDGLPPTEVYCFNIDLTDTTYTRMLDNTPRDGVPIVPGGDPAPLANAVMSALFVQLDMNPAHIIRECLTDTEWGMGYLEADLNDASFQAAADRLHQEQMGMSLLWTKQTEIEEFIKEVLKHINAVVRVNRRTGKFELKLIRDDYDEETLLELNPSNIERLTDFSRPSFGELVNSVTVNYWDPITGGDASLTVQDIALAEAQRAVVNTTLQYPGFTNNILASRVAERDLRTLSSPLVSCVIYTDTIAKDLGVGDVFKLVWPDYLIAGMVMRVTQIAYGNGRSNKIKITCTQDVFALPETVAFEPEPPVWVDPDGPPVAVQNRLAQEMPYYELVQRVGQTGIQAELDNNPEMGYVMVSGVRPNTAAISARLASDGGSGLFEDIKTIDFSPGAALAVPVSRGDTVFVIQDGVDLDLVSPGTWAYIGTEMVAVVSVDSQQGLLQVQRAILDTVPVEHEAGELIIFADEYAENDETEYVQSDTVQVSILTVTGQGTLPLGSAPVDTVDINARAIRPYRPGNVRLNGELYPQEDGYPSYPLNLTWSHRNRILETVPTFTSWSDGNLTLEPGVSYRVDVYALDENKQEVGLAGSIPKAGTETSAQVDGSLIESAFPGSPWARVEVWATRDGWDSWQSVQFVVRGPLMPPSALQAQYVSPTPPEITGFSVAP</sequence>
<evidence type="ECO:0000313" key="2">
    <source>
        <dbReference type="EMBL" id="APL99216.1"/>
    </source>
</evidence>
<dbReference type="InterPro" id="IPR032876">
    <property type="entry name" value="J_dom"/>
</dbReference>
<dbReference type="GeneID" id="54984424"/>
<reference evidence="2 3" key="1">
    <citation type="submission" date="2016-10" db="EMBL/GenBank/DDBJ databases">
        <title>Properties of three new Bordetella phage species from family Siphoviridae.</title>
        <authorList>
            <person name="Knezevic P."/>
            <person name="Petrovic Fabijan A."/>
            <person name="Doffkay Z."/>
            <person name="Rakhely G."/>
        </authorList>
    </citation>
    <scope>NUCLEOTIDE SEQUENCE [LARGE SCALE GENOMIC DNA]</scope>
</reference>
<dbReference type="CDD" id="cd00198">
    <property type="entry name" value="vWFA"/>
    <property type="match status" value="1"/>
</dbReference>
<proteinExistence type="predicted"/>
<keyword evidence="3" id="KW-1185">Reference proteome</keyword>
<protein>
    <submittedName>
        <fullName evidence="2">von Willebrand factor type A</fullName>
    </submittedName>
</protein>
<dbReference type="InterPro" id="IPR036465">
    <property type="entry name" value="vWFA_dom_sf"/>
</dbReference>
<evidence type="ECO:0000259" key="1">
    <source>
        <dbReference type="PROSITE" id="PS50234"/>
    </source>
</evidence>
<dbReference type="InterPro" id="IPR002035">
    <property type="entry name" value="VWF_A"/>
</dbReference>
<feature type="domain" description="VWFA" evidence="1">
    <location>
        <begin position="131"/>
        <end position="325"/>
    </location>
</feature>
<accession>A0A2D0W9A4</accession>
<dbReference type="SUPFAM" id="SSF53300">
    <property type="entry name" value="vWA-like"/>
    <property type="match status" value="1"/>
</dbReference>
<dbReference type="Gene3D" id="3.40.50.410">
    <property type="entry name" value="von Willebrand factor, type A domain"/>
    <property type="match status" value="1"/>
</dbReference>
<dbReference type="EMBL" id="KY000218">
    <property type="protein sequence ID" value="APL99216.1"/>
    <property type="molecule type" value="Genomic_DNA"/>
</dbReference>
<evidence type="ECO:0000313" key="3">
    <source>
        <dbReference type="Proteomes" id="UP000240508"/>
    </source>
</evidence>
<organism evidence="2 3">
    <name type="scientific">Bordetella phage MW2</name>
    <dbReference type="NCBI Taxonomy" id="1916126"/>
    <lineage>
        <taxon>Viruses</taxon>
        <taxon>Duplodnaviria</taxon>
        <taxon>Heunggongvirae</taxon>
        <taxon>Uroviricota</taxon>
        <taxon>Caudoviricetes</taxon>
        <taxon>Mesyanzhinovviridae</taxon>
        <taxon>Rabinowitzvirinae</taxon>
        <taxon>Vojvodinavirus</taxon>
        <taxon>Vojvodinavirus MW2</taxon>
        <taxon>Bordetella virus MW2</taxon>
    </lineage>
</organism>
<dbReference type="RefSeq" id="YP_009794172.1">
    <property type="nucleotide sequence ID" value="NC_047879.1"/>
</dbReference>
<dbReference type="SMART" id="SM00327">
    <property type="entry name" value="VWA"/>
    <property type="match status" value="1"/>
</dbReference>
<dbReference type="PROSITE" id="PS50234">
    <property type="entry name" value="VWFA"/>
    <property type="match status" value="1"/>
</dbReference>
<name>A0A2D0W9A4_9CAUD</name>
<dbReference type="Proteomes" id="UP000240508">
    <property type="component" value="Segment"/>
</dbReference>
<dbReference type="KEGG" id="vg:54984424"/>
<dbReference type="Pfam" id="PF13550">
    <property type="entry name" value="Phage-tail_3"/>
    <property type="match status" value="1"/>
</dbReference>
<dbReference type="Pfam" id="PF13519">
    <property type="entry name" value="VWA_2"/>
    <property type="match status" value="1"/>
</dbReference>